<dbReference type="OrthoDB" id="2971755at2"/>
<proteinExistence type="predicted"/>
<reference evidence="2" key="1">
    <citation type="submission" date="2016-11" db="EMBL/GenBank/DDBJ databases">
        <authorList>
            <person name="Varghese N."/>
            <person name="Submissions S."/>
        </authorList>
    </citation>
    <scope>NUCLEOTIDE SEQUENCE [LARGE SCALE GENOMIC DNA]</scope>
    <source>
        <strain evidence="2">CGMCC 1.6496</strain>
    </source>
</reference>
<dbReference type="RefSeq" id="WP_073004879.1">
    <property type="nucleotide sequence ID" value="NZ_FQXD01000002.1"/>
</dbReference>
<keyword evidence="2" id="KW-1185">Reference proteome</keyword>
<evidence type="ECO:0000313" key="2">
    <source>
        <dbReference type="Proteomes" id="UP000184079"/>
    </source>
</evidence>
<accession>A0A1M5MZG8</accession>
<protein>
    <submittedName>
        <fullName evidence="1">Uncharacterized protein</fullName>
    </submittedName>
</protein>
<dbReference type="EMBL" id="FQXD01000002">
    <property type="protein sequence ID" value="SHG82595.1"/>
    <property type="molecule type" value="Genomic_DNA"/>
</dbReference>
<dbReference type="Proteomes" id="UP000184079">
    <property type="component" value="Unassembled WGS sequence"/>
</dbReference>
<sequence length="79" mass="9788">MQKLEYFLPTSTEIKEMNKEEFREWIFKASVEIPKRQEERDPLTHLKKRISNILKKDNLTEVEREEKILFEIIRFYQKS</sequence>
<name>A0A1M5MZG8_9BACI</name>
<evidence type="ECO:0000313" key="1">
    <source>
        <dbReference type="EMBL" id="SHG82595.1"/>
    </source>
</evidence>
<organism evidence="1 2">
    <name type="scientific">Virgibacillus chiguensis</name>
    <dbReference type="NCBI Taxonomy" id="411959"/>
    <lineage>
        <taxon>Bacteria</taxon>
        <taxon>Bacillati</taxon>
        <taxon>Bacillota</taxon>
        <taxon>Bacilli</taxon>
        <taxon>Bacillales</taxon>
        <taxon>Bacillaceae</taxon>
        <taxon>Virgibacillus</taxon>
    </lineage>
</organism>
<gene>
    <name evidence="1" type="ORF">SAMN05421807_1029</name>
</gene>
<dbReference type="AlphaFoldDB" id="A0A1M5MZG8"/>